<organism evidence="1">
    <name type="scientific">Rhizophora mucronata</name>
    <name type="common">Asiatic mangrove</name>
    <dbReference type="NCBI Taxonomy" id="61149"/>
    <lineage>
        <taxon>Eukaryota</taxon>
        <taxon>Viridiplantae</taxon>
        <taxon>Streptophyta</taxon>
        <taxon>Embryophyta</taxon>
        <taxon>Tracheophyta</taxon>
        <taxon>Spermatophyta</taxon>
        <taxon>Magnoliopsida</taxon>
        <taxon>eudicotyledons</taxon>
        <taxon>Gunneridae</taxon>
        <taxon>Pentapetalae</taxon>
        <taxon>rosids</taxon>
        <taxon>fabids</taxon>
        <taxon>Malpighiales</taxon>
        <taxon>Rhizophoraceae</taxon>
        <taxon>Rhizophora</taxon>
    </lineage>
</organism>
<name>A0A2P2N0N3_RHIMU</name>
<reference evidence="1" key="1">
    <citation type="submission" date="2018-02" db="EMBL/GenBank/DDBJ databases">
        <title>Rhizophora mucronata_Transcriptome.</title>
        <authorList>
            <person name="Meera S.P."/>
            <person name="Sreeshan A."/>
            <person name="Augustine A."/>
        </authorList>
    </citation>
    <scope>NUCLEOTIDE SEQUENCE</scope>
    <source>
        <tissue evidence="1">Leaf</tissue>
    </source>
</reference>
<protein>
    <submittedName>
        <fullName evidence="1">Uncharacterized protein</fullName>
    </submittedName>
</protein>
<sequence length="32" mass="3643">MLWIASHSGWLVRKLWNILDAGCTISIGEDEK</sequence>
<dbReference type="AlphaFoldDB" id="A0A2P2N0N3"/>
<evidence type="ECO:0000313" key="1">
    <source>
        <dbReference type="EMBL" id="MBX36047.1"/>
    </source>
</evidence>
<dbReference type="EMBL" id="GGEC01055563">
    <property type="protein sequence ID" value="MBX36047.1"/>
    <property type="molecule type" value="Transcribed_RNA"/>
</dbReference>
<proteinExistence type="predicted"/>
<accession>A0A2P2N0N3</accession>